<evidence type="ECO:0000313" key="2">
    <source>
        <dbReference type="EMBL" id="NEE06113.1"/>
    </source>
</evidence>
<sequence length="134" mass="14524">MKRLALRTGVRWKISIAIAAVGALIAVALSLVVHNAARVSMIENAREVQLERLLGAQRFYEATSMQKGGPKFGAKLNDPTIPPSLRDEVRKNRRATHVEQGSDGVPEVWAAVPLAGGDVLSLHSRFADRSATIM</sequence>
<comment type="caution">
    <text evidence="2">The sequence shown here is derived from an EMBL/GenBank/DDBJ whole genome shotgun (WGS) entry which is preliminary data.</text>
</comment>
<dbReference type="EMBL" id="JAAGMN010000643">
    <property type="protein sequence ID" value="NEE06113.1"/>
    <property type="molecule type" value="Genomic_DNA"/>
</dbReference>
<feature type="non-terminal residue" evidence="2">
    <location>
        <position position="134"/>
    </location>
</feature>
<feature type="transmembrane region" description="Helical" evidence="1">
    <location>
        <begin position="12"/>
        <end position="33"/>
    </location>
</feature>
<organism evidence="2">
    <name type="scientific">Streptomyces sp. SID7499</name>
    <dbReference type="NCBI Taxonomy" id="2706086"/>
    <lineage>
        <taxon>Bacteria</taxon>
        <taxon>Bacillati</taxon>
        <taxon>Actinomycetota</taxon>
        <taxon>Actinomycetes</taxon>
        <taxon>Kitasatosporales</taxon>
        <taxon>Streptomycetaceae</taxon>
        <taxon>Streptomyces</taxon>
    </lineage>
</organism>
<dbReference type="AlphaFoldDB" id="A0A6G3WL06"/>
<proteinExistence type="predicted"/>
<reference evidence="2" key="1">
    <citation type="submission" date="2020-01" db="EMBL/GenBank/DDBJ databases">
        <title>Insect and environment-associated Actinomycetes.</title>
        <authorList>
            <person name="Currrie C."/>
            <person name="Chevrette M."/>
            <person name="Carlson C."/>
            <person name="Stubbendieck R."/>
            <person name="Wendt-Pienkowski E."/>
        </authorList>
    </citation>
    <scope>NUCLEOTIDE SEQUENCE</scope>
    <source>
        <strain evidence="2">SID7499</strain>
    </source>
</reference>
<accession>A0A6G3WL06</accession>
<name>A0A6G3WL06_9ACTN</name>
<keyword evidence="1" id="KW-0472">Membrane</keyword>
<keyword evidence="1" id="KW-0812">Transmembrane</keyword>
<evidence type="ECO:0000256" key="1">
    <source>
        <dbReference type="SAM" id="Phobius"/>
    </source>
</evidence>
<gene>
    <name evidence="2" type="ORF">G3M58_06665</name>
</gene>
<keyword evidence="1" id="KW-1133">Transmembrane helix</keyword>
<keyword evidence="2" id="KW-0418">Kinase</keyword>
<protein>
    <submittedName>
        <fullName evidence="2">Two-component sensor histidine kinase</fullName>
    </submittedName>
</protein>
<keyword evidence="2" id="KW-0808">Transferase</keyword>
<dbReference type="GO" id="GO:0016301">
    <property type="term" value="F:kinase activity"/>
    <property type="evidence" value="ECO:0007669"/>
    <property type="project" value="UniProtKB-KW"/>
</dbReference>